<feature type="transmembrane region" description="Helical" evidence="1">
    <location>
        <begin position="167"/>
        <end position="190"/>
    </location>
</feature>
<feature type="transmembrane region" description="Helical" evidence="1">
    <location>
        <begin position="34"/>
        <end position="53"/>
    </location>
</feature>
<keyword evidence="1" id="KW-1133">Transmembrane helix</keyword>
<keyword evidence="3" id="KW-1185">Reference proteome</keyword>
<sequence length="452" mass="48565">MLHGALPYVDMFDRKPIGLFLIYAGARLLPGDGFLAYKLVALAFLAATALGVFHLARRRTGMFGATVAACLFVLWHQFMGGEGGQSPVFYDLFMVGAAMLVVRAIDRPGDVRRLGTAAMLAIGLAIEIKPCVAAEGIYFGCALLWIAHRQGASAGSLALSASLWIGAAMLPTALVFGAYAAMGHADAFLFCNVLSAMAQERNPLGVQLRDLAEIIAILSPLGILLAFGHARGMIPPADAATRFVQGWFLVCLLAVLGYFRFNSPHYAIPLLLPICVLLAPLFDAPPRRERVTLALVGLSFVMSQIVLRDHEARRGGGAEAALAAAAARPAPGRCIFVYSGYPALYMLTHSCLPSRWAFPGSLDMHDERNPAAIGVDPAREVARIMASRPAVVVDEWPHSRFGNAATQAVVDRALRRDYALATCLPLGDGRTQLFYRPRGEGRAIRRPANCPV</sequence>
<feature type="transmembrane region" description="Helical" evidence="1">
    <location>
        <begin position="266"/>
        <end position="284"/>
    </location>
</feature>
<protein>
    <recommendedName>
        <fullName evidence="4">Glycosyltransferase RgtA/B/C/D-like domain-containing protein</fullName>
    </recommendedName>
</protein>
<reference evidence="2" key="1">
    <citation type="submission" date="2021-05" db="EMBL/GenBank/DDBJ databases">
        <title>Genome of Sphingobium sp. strain.</title>
        <authorList>
            <person name="Fan R."/>
        </authorList>
    </citation>
    <scope>NUCLEOTIDE SEQUENCE</scope>
    <source>
        <strain evidence="2">H33</strain>
    </source>
</reference>
<feature type="transmembrane region" description="Helical" evidence="1">
    <location>
        <begin position="60"/>
        <end position="76"/>
    </location>
</feature>
<evidence type="ECO:0000313" key="2">
    <source>
        <dbReference type="EMBL" id="MBT2189208.1"/>
    </source>
</evidence>
<accession>A0A9X1IT44</accession>
<feature type="transmembrane region" description="Helical" evidence="1">
    <location>
        <begin position="242"/>
        <end position="259"/>
    </location>
</feature>
<gene>
    <name evidence="2" type="ORF">KK488_19840</name>
</gene>
<comment type="caution">
    <text evidence="2">The sequence shown here is derived from an EMBL/GenBank/DDBJ whole genome shotgun (WGS) entry which is preliminary data.</text>
</comment>
<dbReference type="RefSeq" id="WP_214625467.1">
    <property type="nucleotide sequence ID" value="NZ_JAHGAW010000016.1"/>
</dbReference>
<keyword evidence="1" id="KW-0812">Transmembrane</keyword>
<proteinExistence type="predicted"/>
<feature type="transmembrane region" description="Helical" evidence="1">
    <location>
        <begin position="88"/>
        <end position="105"/>
    </location>
</feature>
<evidence type="ECO:0000256" key="1">
    <source>
        <dbReference type="SAM" id="Phobius"/>
    </source>
</evidence>
<feature type="transmembrane region" description="Helical" evidence="1">
    <location>
        <begin position="211"/>
        <end position="230"/>
    </location>
</feature>
<organism evidence="2 3">
    <name type="scientific">Sphingobium nicotianae</name>
    <dbReference type="NCBI Taxonomy" id="2782607"/>
    <lineage>
        <taxon>Bacteria</taxon>
        <taxon>Pseudomonadati</taxon>
        <taxon>Pseudomonadota</taxon>
        <taxon>Alphaproteobacteria</taxon>
        <taxon>Sphingomonadales</taxon>
        <taxon>Sphingomonadaceae</taxon>
        <taxon>Sphingobium</taxon>
    </lineage>
</organism>
<name>A0A9X1IT44_9SPHN</name>
<evidence type="ECO:0008006" key="4">
    <source>
        <dbReference type="Google" id="ProtNLM"/>
    </source>
</evidence>
<dbReference type="AlphaFoldDB" id="A0A9X1IT44"/>
<dbReference type="EMBL" id="JAHGAW010000016">
    <property type="protein sequence ID" value="MBT2189208.1"/>
    <property type="molecule type" value="Genomic_DNA"/>
</dbReference>
<keyword evidence="1" id="KW-0472">Membrane</keyword>
<evidence type="ECO:0000313" key="3">
    <source>
        <dbReference type="Proteomes" id="UP001138757"/>
    </source>
</evidence>
<dbReference type="Proteomes" id="UP001138757">
    <property type="component" value="Unassembled WGS sequence"/>
</dbReference>